<dbReference type="PANTHER" id="PTHR43343">
    <property type="entry name" value="PEPTIDASE S12"/>
    <property type="match status" value="1"/>
</dbReference>
<protein>
    <submittedName>
        <fullName evidence="8">Trypsin-like peptidase domain-containing protein</fullName>
    </submittedName>
</protein>
<dbReference type="Gene3D" id="2.40.10.120">
    <property type="match status" value="1"/>
</dbReference>
<keyword evidence="2" id="KW-0645">Protease</keyword>
<dbReference type="Pfam" id="PF13365">
    <property type="entry name" value="Trypsin_2"/>
    <property type="match status" value="1"/>
</dbReference>
<evidence type="ECO:0000313" key="9">
    <source>
        <dbReference type="Proteomes" id="UP001071478"/>
    </source>
</evidence>
<dbReference type="InterPro" id="IPR009003">
    <property type="entry name" value="Peptidase_S1_PA"/>
</dbReference>
<dbReference type="Pfam" id="PF17820">
    <property type="entry name" value="PDZ_6"/>
    <property type="match status" value="1"/>
</dbReference>
<proteinExistence type="inferred from homology"/>
<dbReference type="PANTHER" id="PTHR43343:SF3">
    <property type="entry name" value="PROTEASE DO-LIKE 8, CHLOROPLASTIC"/>
    <property type="match status" value="1"/>
</dbReference>
<feature type="region of interest" description="Disordered" evidence="5">
    <location>
        <begin position="1"/>
        <end position="86"/>
    </location>
</feature>
<dbReference type="InterPro" id="IPR001478">
    <property type="entry name" value="PDZ"/>
</dbReference>
<keyword evidence="3" id="KW-0378">Hydrolase</keyword>
<dbReference type="InterPro" id="IPR041489">
    <property type="entry name" value="PDZ_6"/>
</dbReference>
<evidence type="ECO:0000313" key="8">
    <source>
        <dbReference type="EMBL" id="MCX7468841.1"/>
    </source>
</evidence>
<evidence type="ECO:0000256" key="4">
    <source>
        <dbReference type="ARBA" id="ARBA00022825"/>
    </source>
</evidence>
<dbReference type="Gene3D" id="2.30.42.10">
    <property type="match status" value="1"/>
</dbReference>
<dbReference type="SUPFAM" id="SSF50156">
    <property type="entry name" value="PDZ domain-like"/>
    <property type="match status" value="1"/>
</dbReference>
<reference evidence="8" key="1">
    <citation type="submission" date="2022-11" db="EMBL/GenBank/DDBJ databases">
        <title>Corynebacterium sp. isolated from Penguins.</title>
        <authorList>
            <person name="Sedlar K."/>
            <person name="Svec P."/>
        </authorList>
    </citation>
    <scope>NUCLEOTIDE SEQUENCE</scope>
    <source>
        <strain evidence="8">P7374</strain>
    </source>
</reference>
<dbReference type="Proteomes" id="UP001071478">
    <property type="component" value="Unassembled WGS sequence"/>
</dbReference>
<evidence type="ECO:0000256" key="6">
    <source>
        <dbReference type="SAM" id="Phobius"/>
    </source>
</evidence>
<dbReference type="RefSeq" id="WP_200250967.1">
    <property type="nucleotide sequence ID" value="NZ_JAENIQ020000003.1"/>
</dbReference>
<gene>
    <name evidence="8" type="ORF">OS129_08140</name>
</gene>
<dbReference type="InterPro" id="IPR001940">
    <property type="entry name" value="Peptidase_S1C"/>
</dbReference>
<evidence type="ECO:0000256" key="2">
    <source>
        <dbReference type="ARBA" id="ARBA00022670"/>
    </source>
</evidence>
<dbReference type="AlphaFoldDB" id="A0A9Q4C9L0"/>
<comment type="caution">
    <text evidence="8">The sequence shown here is derived from an EMBL/GenBank/DDBJ whole genome shotgun (WGS) entry which is preliminary data.</text>
</comment>
<organism evidence="8 9">
    <name type="scientific">Corynebacterium pygosceleis</name>
    <dbReference type="NCBI Taxonomy" id="2800406"/>
    <lineage>
        <taxon>Bacteria</taxon>
        <taxon>Bacillati</taxon>
        <taxon>Actinomycetota</taxon>
        <taxon>Actinomycetes</taxon>
        <taxon>Mycobacteriales</taxon>
        <taxon>Corynebacteriaceae</taxon>
        <taxon>Corynebacterium</taxon>
    </lineage>
</organism>
<dbReference type="PROSITE" id="PS50106">
    <property type="entry name" value="PDZ"/>
    <property type="match status" value="1"/>
</dbReference>
<feature type="domain" description="PDZ" evidence="7">
    <location>
        <begin position="343"/>
        <end position="429"/>
    </location>
</feature>
<keyword evidence="6" id="KW-0472">Membrane</keyword>
<keyword evidence="6" id="KW-1133">Transmembrane helix</keyword>
<name>A0A9Q4C9L0_9CORY</name>
<dbReference type="SMART" id="SM00228">
    <property type="entry name" value="PDZ"/>
    <property type="match status" value="1"/>
</dbReference>
<dbReference type="GO" id="GO:0004252">
    <property type="term" value="F:serine-type endopeptidase activity"/>
    <property type="evidence" value="ECO:0007669"/>
    <property type="project" value="InterPro"/>
</dbReference>
<evidence type="ECO:0000256" key="3">
    <source>
        <dbReference type="ARBA" id="ARBA00022801"/>
    </source>
</evidence>
<dbReference type="PRINTS" id="PR00834">
    <property type="entry name" value="PROTEASES2C"/>
</dbReference>
<evidence type="ECO:0000259" key="7">
    <source>
        <dbReference type="PROSITE" id="PS50106"/>
    </source>
</evidence>
<dbReference type="FunFam" id="2.40.10.10:FF:000001">
    <property type="entry name" value="Periplasmic serine protease DegS"/>
    <property type="match status" value="1"/>
</dbReference>
<dbReference type="EMBL" id="JAPMKU010000003">
    <property type="protein sequence ID" value="MCX7468841.1"/>
    <property type="molecule type" value="Genomic_DNA"/>
</dbReference>
<evidence type="ECO:0000256" key="1">
    <source>
        <dbReference type="ARBA" id="ARBA00010541"/>
    </source>
</evidence>
<sequence>MNDESVDNNGTGAIPAGDPHGPSGAGRVSGAEGTQRDAGSGSDTVNPGAPYRRHPGNPQTSPLYGGYPREVAGGTPRQVPQHRADRRKGLGIVPVTALMLATAILTGTVTGVVVGRTGHQDAPPVQQVNALNEPAAHRTSLPAAGSVEEVAASVLPAVVSIEVTGPLKAGEGSGSIISDDGMILTNNHVVTGVGEPAEIRVILNDDRSYLADIVATDAQTDIAVIKLRDARDLPVMTFGNSDDLTVGEQVVAVGSPLGLSATVTTGIVSALDRPVRAGGDRGESSLIDAIQTDAAINPGNSGGPLVNMEGQLIGMNSVIASTASGEAGSIGLGFAIPVNQARRIAQQLIDTGEVTHPLLGVLLAPKSRYRGGLVESLTPGGPAENAGIRPGELVVKVDDRVIDSNDALIAAIRSHEFGETVTLKVADPENGTARDVDVTLTGN</sequence>
<accession>A0A9Q4C9L0</accession>
<dbReference type="InterPro" id="IPR036034">
    <property type="entry name" value="PDZ_sf"/>
</dbReference>
<comment type="similarity">
    <text evidence="1">Belongs to the peptidase S1C family.</text>
</comment>
<keyword evidence="4" id="KW-0720">Serine protease</keyword>
<evidence type="ECO:0000256" key="5">
    <source>
        <dbReference type="SAM" id="MobiDB-lite"/>
    </source>
</evidence>
<feature type="transmembrane region" description="Helical" evidence="6">
    <location>
        <begin position="90"/>
        <end position="114"/>
    </location>
</feature>
<keyword evidence="6" id="KW-0812">Transmembrane</keyword>
<dbReference type="InterPro" id="IPR051201">
    <property type="entry name" value="Chloro_Bact_Ser_Proteases"/>
</dbReference>
<dbReference type="SUPFAM" id="SSF50494">
    <property type="entry name" value="Trypsin-like serine proteases"/>
    <property type="match status" value="1"/>
</dbReference>
<dbReference type="GO" id="GO:0006508">
    <property type="term" value="P:proteolysis"/>
    <property type="evidence" value="ECO:0007669"/>
    <property type="project" value="UniProtKB-KW"/>
</dbReference>